<gene>
    <name evidence="1" type="ORF">TFUB20_00408</name>
</gene>
<dbReference type="PROSITE" id="PS51257">
    <property type="entry name" value="PROKAR_LIPOPROTEIN"/>
    <property type="match status" value="1"/>
</dbReference>
<evidence type="ECO:0008006" key="3">
    <source>
        <dbReference type="Google" id="ProtNLM"/>
    </source>
</evidence>
<evidence type="ECO:0000313" key="1">
    <source>
        <dbReference type="EMBL" id="SCQ18629.1"/>
    </source>
</evidence>
<dbReference type="PANTHER" id="PTHR35810:SF1">
    <property type="entry name" value="CYTOPLASMIC PROTEIN"/>
    <property type="match status" value="1"/>
</dbReference>
<proteinExistence type="predicted"/>
<dbReference type="Proteomes" id="UP000182057">
    <property type="component" value="Unassembled WGS sequence"/>
</dbReference>
<dbReference type="AlphaFoldDB" id="A0A1D3UEP4"/>
<dbReference type="OrthoDB" id="1038856at2"/>
<dbReference type="EMBL" id="FMMM01000019">
    <property type="protein sequence ID" value="SCQ18629.1"/>
    <property type="molecule type" value="Genomic_DNA"/>
</dbReference>
<protein>
    <recommendedName>
        <fullName evidence="3">Lipoprotein</fullName>
    </recommendedName>
</protein>
<organism evidence="1 2">
    <name type="scientific">Tannerella forsythia</name>
    <name type="common">Bacteroides forsythus</name>
    <dbReference type="NCBI Taxonomy" id="28112"/>
    <lineage>
        <taxon>Bacteria</taxon>
        <taxon>Pseudomonadati</taxon>
        <taxon>Bacteroidota</taxon>
        <taxon>Bacteroidia</taxon>
        <taxon>Bacteroidales</taxon>
        <taxon>Tannerellaceae</taxon>
        <taxon>Tannerella</taxon>
    </lineage>
</organism>
<reference evidence="1 2" key="1">
    <citation type="submission" date="2016-09" db="EMBL/GenBank/DDBJ databases">
        <authorList>
            <person name="Capua I."/>
            <person name="De Benedictis P."/>
            <person name="Joannis T."/>
            <person name="Lombin L.H."/>
            <person name="Cattoli G."/>
        </authorList>
    </citation>
    <scope>NUCLEOTIDE SEQUENCE [LARGE SCALE GENOMIC DNA]</scope>
    <source>
        <strain evidence="1 2">UB20</strain>
    </source>
</reference>
<evidence type="ECO:0000313" key="2">
    <source>
        <dbReference type="Proteomes" id="UP000182057"/>
    </source>
</evidence>
<sequence>MKREIITISENGKVHIPMTAVWMSACEIADLLGGFSGKVNTQIKAIFKEGLLMEAEAMRTIRSERGFIDLYSIEMITMLLFHIATPQAKTLRRWIIGRLSEKTKASPLILVYYGKNGLYN</sequence>
<accession>A0A1D3UEP4</accession>
<dbReference type="PANTHER" id="PTHR35810">
    <property type="entry name" value="CYTOPLASMIC PROTEIN-RELATED"/>
    <property type="match status" value="1"/>
</dbReference>
<dbReference type="RefSeq" id="WP_046824724.1">
    <property type="nucleotide sequence ID" value="NZ_CBDEMX010000057.1"/>
</dbReference>
<name>A0A1D3UEP4_TANFO</name>